<sequence>MISEMGRRSWLMLGAGLVAGAVLGGTMPAALRPSAATSGELVIVSGVEDGEGGARQALIDLWNQTHPDRLARIELVSGSADEQHDAMIRYAKGEEPVKADILNLDVTAIAEFAEFGHIAEWPAGATPRQLLAELLEKPRESCYYRGKLWALPFNADAGVLFARRGLLRPPPPTTPAAFTWTDIVAQRPPAGSATPRAAFAGQLDGYEGLTVNALEALWTVEMERGSAVGHPLGVSTDPAIWSTAVARLYGTPGDPGVVDPGSTAYRESETTEEFLHKRVVFMRNWPVAFRTLVEDSDQRATVAAADIVMTPLPGPGVLGGQNLAVVSGSSRGDDARDLITFLAGEPSQRLLMQVGGFAAATGATYDRDEIRAAHPYAVTIREAIRHSRQRLQTPYYPRFSEEIRTLVAEIRQNGGTMTADGLRQRLLDASLGRLAPR</sequence>
<organism evidence="1 2">
    <name type="scientific">Actinoplanes xinjiangensis</name>
    <dbReference type="NCBI Taxonomy" id="512350"/>
    <lineage>
        <taxon>Bacteria</taxon>
        <taxon>Bacillati</taxon>
        <taxon>Actinomycetota</taxon>
        <taxon>Actinomycetes</taxon>
        <taxon>Micromonosporales</taxon>
        <taxon>Micromonosporaceae</taxon>
        <taxon>Actinoplanes</taxon>
    </lineage>
</organism>
<dbReference type="InterPro" id="IPR006311">
    <property type="entry name" value="TAT_signal"/>
</dbReference>
<dbReference type="OrthoDB" id="9770625at2"/>
<dbReference type="Pfam" id="PF01547">
    <property type="entry name" value="SBP_bac_1"/>
    <property type="match status" value="1"/>
</dbReference>
<comment type="caution">
    <text evidence="1">The sequence shown here is derived from an EMBL/GenBank/DDBJ whole genome shotgun (WGS) entry which is preliminary data.</text>
</comment>
<proteinExistence type="predicted"/>
<dbReference type="SUPFAM" id="SSF53850">
    <property type="entry name" value="Periplasmic binding protein-like II"/>
    <property type="match status" value="1"/>
</dbReference>
<evidence type="ECO:0000313" key="1">
    <source>
        <dbReference type="EMBL" id="PWK48254.1"/>
    </source>
</evidence>
<accession>A0A316FHL4</accession>
<dbReference type="AlphaFoldDB" id="A0A316FHL4"/>
<dbReference type="EMBL" id="QGGR01000006">
    <property type="protein sequence ID" value="PWK48254.1"/>
    <property type="molecule type" value="Genomic_DNA"/>
</dbReference>
<reference evidence="1 2" key="1">
    <citation type="submission" date="2018-05" db="EMBL/GenBank/DDBJ databases">
        <title>Genomic Encyclopedia of Archaeal and Bacterial Type Strains, Phase II (KMG-II): from individual species to whole genera.</title>
        <authorList>
            <person name="Goeker M."/>
        </authorList>
    </citation>
    <scope>NUCLEOTIDE SEQUENCE [LARGE SCALE GENOMIC DNA]</scope>
    <source>
        <strain evidence="1 2">DSM 45184</strain>
    </source>
</reference>
<dbReference type="PROSITE" id="PS51318">
    <property type="entry name" value="TAT"/>
    <property type="match status" value="1"/>
</dbReference>
<dbReference type="Proteomes" id="UP000245697">
    <property type="component" value="Unassembled WGS sequence"/>
</dbReference>
<keyword evidence="2" id="KW-1185">Reference proteome</keyword>
<evidence type="ECO:0000313" key="2">
    <source>
        <dbReference type="Proteomes" id="UP000245697"/>
    </source>
</evidence>
<dbReference type="InterPro" id="IPR006059">
    <property type="entry name" value="SBP"/>
</dbReference>
<dbReference type="Gene3D" id="3.40.190.10">
    <property type="entry name" value="Periplasmic binding protein-like II"/>
    <property type="match status" value="2"/>
</dbReference>
<name>A0A316FHL4_9ACTN</name>
<dbReference type="RefSeq" id="WP_109593302.1">
    <property type="nucleotide sequence ID" value="NZ_BONA01000039.1"/>
</dbReference>
<gene>
    <name evidence="1" type="ORF">BC793_106284</name>
</gene>
<protein>
    <submittedName>
        <fullName evidence="1">Carbohydrate ABC transporter substrate-binding protein (CUT1 family)</fullName>
    </submittedName>
</protein>